<dbReference type="SUPFAM" id="SSF46689">
    <property type="entry name" value="Homeodomain-like"/>
    <property type="match status" value="1"/>
</dbReference>
<feature type="DNA-binding region" description="H-T-H motif" evidence="2">
    <location>
        <begin position="24"/>
        <end position="43"/>
    </location>
</feature>
<name>A0A387BG51_9LACT</name>
<evidence type="ECO:0000259" key="3">
    <source>
        <dbReference type="PROSITE" id="PS50977"/>
    </source>
</evidence>
<dbReference type="Pfam" id="PF00440">
    <property type="entry name" value="TetR_N"/>
    <property type="match status" value="1"/>
</dbReference>
<dbReference type="Proteomes" id="UP000269374">
    <property type="component" value="Chromosome"/>
</dbReference>
<dbReference type="InterPro" id="IPR001647">
    <property type="entry name" value="HTH_TetR"/>
</dbReference>
<dbReference type="PROSITE" id="PS50977">
    <property type="entry name" value="HTH_TETR_2"/>
    <property type="match status" value="1"/>
</dbReference>
<proteinExistence type="predicted"/>
<feature type="domain" description="HTH tetR-type" evidence="3">
    <location>
        <begin position="1"/>
        <end position="61"/>
    </location>
</feature>
<keyword evidence="5" id="KW-1185">Reference proteome</keyword>
<accession>A0A387BG51</accession>
<dbReference type="RefSeq" id="WP_120772628.1">
    <property type="nucleotide sequence ID" value="NZ_CP032627.1"/>
</dbReference>
<dbReference type="AlphaFoldDB" id="A0A387BG51"/>
<evidence type="ECO:0000256" key="2">
    <source>
        <dbReference type="PROSITE-ProRule" id="PRU00335"/>
    </source>
</evidence>
<dbReference type="Pfam" id="PF17935">
    <property type="entry name" value="TetR_C_27"/>
    <property type="match status" value="1"/>
</dbReference>
<gene>
    <name evidence="4" type="ORF">D7I46_09170</name>
</gene>
<dbReference type="InterPro" id="IPR050624">
    <property type="entry name" value="HTH-type_Tx_Regulator"/>
</dbReference>
<dbReference type="GO" id="GO:0003677">
    <property type="term" value="F:DNA binding"/>
    <property type="evidence" value="ECO:0007669"/>
    <property type="project" value="UniProtKB-UniRule"/>
</dbReference>
<organism evidence="4 5">
    <name type="scientific">Lactococcus allomyrinae</name>
    <dbReference type="NCBI Taxonomy" id="2419773"/>
    <lineage>
        <taxon>Bacteria</taxon>
        <taxon>Bacillati</taxon>
        <taxon>Bacillota</taxon>
        <taxon>Bacilli</taxon>
        <taxon>Lactobacillales</taxon>
        <taxon>Streptococcaceae</taxon>
        <taxon>Lactococcus</taxon>
    </lineage>
</organism>
<dbReference type="InterPro" id="IPR041478">
    <property type="entry name" value="TetR_C_27"/>
</dbReference>
<dbReference type="PRINTS" id="PR00455">
    <property type="entry name" value="HTHTETR"/>
</dbReference>
<dbReference type="InterPro" id="IPR009057">
    <property type="entry name" value="Homeodomain-like_sf"/>
</dbReference>
<evidence type="ECO:0000313" key="5">
    <source>
        <dbReference type="Proteomes" id="UP000269374"/>
    </source>
</evidence>
<dbReference type="Gene3D" id="1.10.357.10">
    <property type="entry name" value="Tetracycline Repressor, domain 2"/>
    <property type="match status" value="1"/>
</dbReference>
<sequence>MNTQDKILQVAKQLVAQKGAKSVTVTEVAERIGVTHQAAYKHFKSKKQLMEQLALLWLDEILLPVTSFEGKSVHDWLWLLVSCKKNAYTEDREMFELYTHYISTNMKLEDQHNQHLAQLLCDFSSESKMKDYQALIQAFMVFQHPQFANRWDEHFQENFEAVWDLVADKFV</sequence>
<keyword evidence="1 2" id="KW-0238">DNA-binding</keyword>
<dbReference type="OrthoDB" id="9815924at2"/>
<dbReference type="PANTHER" id="PTHR43479:SF11">
    <property type="entry name" value="ACREF_ENVCD OPERON REPRESSOR-RELATED"/>
    <property type="match status" value="1"/>
</dbReference>
<dbReference type="PANTHER" id="PTHR43479">
    <property type="entry name" value="ACREF/ENVCD OPERON REPRESSOR-RELATED"/>
    <property type="match status" value="1"/>
</dbReference>
<dbReference type="KEGG" id="lact:D7I46_09170"/>
<protein>
    <submittedName>
        <fullName evidence="4">TetR/AcrR family transcriptional regulator</fullName>
    </submittedName>
</protein>
<evidence type="ECO:0000313" key="4">
    <source>
        <dbReference type="EMBL" id="AYG01254.1"/>
    </source>
</evidence>
<dbReference type="EMBL" id="CP032627">
    <property type="protein sequence ID" value="AYG01254.1"/>
    <property type="molecule type" value="Genomic_DNA"/>
</dbReference>
<reference evidence="4 5" key="1">
    <citation type="submission" date="2018-09" db="EMBL/GenBank/DDBJ databases">
        <title>Genome sequencing of strain 1JSPR-7.</title>
        <authorList>
            <person name="Heo J."/>
            <person name="Kim S.-J."/>
            <person name="Kwon S.-W."/>
        </authorList>
    </citation>
    <scope>NUCLEOTIDE SEQUENCE [LARGE SCALE GENOMIC DNA]</scope>
    <source>
        <strain evidence="4 5">1JSPR-7</strain>
    </source>
</reference>
<evidence type="ECO:0000256" key="1">
    <source>
        <dbReference type="ARBA" id="ARBA00023125"/>
    </source>
</evidence>